<dbReference type="Gene3D" id="3.40.33.10">
    <property type="entry name" value="CAP"/>
    <property type="match status" value="1"/>
</dbReference>
<reference evidence="3 4" key="1">
    <citation type="submission" date="2019-10" db="EMBL/GenBank/DDBJ databases">
        <title>Assembly and Annotation for the nematode Trichostrongylus colubriformis.</title>
        <authorList>
            <person name="Martin J."/>
        </authorList>
    </citation>
    <scope>NUCLEOTIDE SEQUENCE [LARGE SCALE GENOMIC DNA]</scope>
    <source>
        <strain evidence="3">G859</strain>
        <tissue evidence="3">Whole worm</tissue>
    </source>
</reference>
<organism evidence="3 4">
    <name type="scientific">Trichostrongylus colubriformis</name>
    <name type="common">Black scour worm</name>
    <dbReference type="NCBI Taxonomy" id="6319"/>
    <lineage>
        <taxon>Eukaryota</taxon>
        <taxon>Metazoa</taxon>
        <taxon>Ecdysozoa</taxon>
        <taxon>Nematoda</taxon>
        <taxon>Chromadorea</taxon>
        <taxon>Rhabditida</taxon>
        <taxon>Rhabditina</taxon>
        <taxon>Rhabditomorpha</taxon>
        <taxon>Strongyloidea</taxon>
        <taxon>Trichostrongylidae</taxon>
        <taxon>Trichostrongylus</taxon>
    </lineage>
</organism>
<evidence type="ECO:0000313" key="3">
    <source>
        <dbReference type="EMBL" id="KAK5967606.1"/>
    </source>
</evidence>
<dbReference type="CDD" id="cd05380">
    <property type="entry name" value="CAP_euk"/>
    <property type="match status" value="1"/>
</dbReference>
<dbReference type="InterPro" id="IPR001283">
    <property type="entry name" value="CRISP-related"/>
</dbReference>
<feature type="domain" description="SCP" evidence="2">
    <location>
        <begin position="60"/>
        <end position="187"/>
    </location>
</feature>
<dbReference type="InterPro" id="IPR014044">
    <property type="entry name" value="CAP_dom"/>
</dbReference>
<evidence type="ECO:0000256" key="1">
    <source>
        <dbReference type="SAM" id="Phobius"/>
    </source>
</evidence>
<dbReference type="EMBL" id="WIXE01022301">
    <property type="protein sequence ID" value="KAK5967606.1"/>
    <property type="molecule type" value="Genomic_DNA"/>
</dbReference>
<comment type="caution">
    <text evidence="3">The sequence shown here is derived from an EMBL/GenBank/DDBJ whole genome shotgun (WGS) entry which is preliminary data.</text>
</comment>
<evidence type="ECO:0000313" key="4">
    <source>
        <dbReference type="Proteomes" id="UP001331761"/>
    </source>
</evidence>
<dbReference type="AlphaFoldDB" id="A0AAN8IC36"/>
<keyword evidence="1" id="KW-1133">Transmembrane helix</keyword>
<dbReference type="SUPFAM" id="SSF55797">
    <property type="entry name" value="PR-1-like"/>
    <property type="match status" value="1"/>
</dbReference>
<keyword evidence="1" id="KW-0472">Membrane</keyword>
<dbReference type="PANTHER" id="PTHR10334">
    <property type="entry name" value="CYSTEINE-RICH SECRETORY PROTEIN-RELATED"/>
    <property type="match status" value="1"/>
</dbReference>
<protein>
    <submittedName>
        <fullName evidence="3">SCP domain-containing protein</fullName>
    </submittedName>
</protein>
<evidence type="ECO:0000259" key="2">
    <source>
        <dbReference type="SMART" id="SM00198"/>
    </source>
</evidence>
<accession>A0AAN8IC36</accession>
<proteinExistence type="predicted"/>
<feature type="transmembrane region" description="Helical" evidence="1">
    <location>
        <begin position="20"/>
        <end position="40"/>
    </location>
</feature>
<keyword evidence="4" id="KW-1185">Reference proteome</keyword>
<dbReference type="SMART" id="SM00198">
    <property type="entry name" value="SCP"/>
    <property type="match status" value="1"/>
</dbReference>
<keyword evidence="1" id="KW-0812">Transmembrane</keyword>
<sequence length="187" mass="21293">MYSVLDTYDGVRYKPLAVQIAIVVVCLVLVFCAIGIPLLIKPSSDFDVITENCGGHMTDDVRLQLLRDHNKFRSQVAKGNYKIDAKHSPFRKLPQAVRMYQLKYNCSLEKSALKWARIAQCRMKHSQWEGLGENLYASGGELEFMDSVIQAVFLWADEVREFGVQKDIDEWTHEIGHATQVSSAILR</sequence>
<dbReference type="Proteomes" id="UP001331761">
    <property type="component" value="Unassembled WGS sequence"/>
</dbReference>
<feature type="non-terminal residue" evidence="3">
    <location>
        <position position="187"/>
    </location>
</feature>
<gene>
    <name evidence="3" type="ORF">GCK32_010992</name>
</gene>
<name>A0AAN8IC36_TRICO</name>
<dbReference type="Pfam" id="PF00188">
    <property type="entry name" value="CAP"/>
    <property type="match status" value="1"/>
</dbReference>
<dbReference type="InterPro" id="IPR035940">
    <property type="entry name" value="CAP_sf"/>
</dbReference>